<protein>
    <recommendedName>
        <fullName evidence="4">DUF1345 domain-containing protein</fullName>
    </recommendedName>
</protein>
<feature type="transmembrane region" description="Helical" evidence="1">
    <location>
        <begin position="78"/>
        <end position="102"/>
    </location>
</feature>
<keyword evidence="1" id="KW-0812">Transmembrane</keyword>
<feature type="transmembrane region" description="Helical" evidence="1">
    <location>
        <begin position="21"/>
        <end position="41"/>
    </location>
</feature>
<dbReference type="Proteomes" id="UP001596174">
    <property type="component" value="Unassembled WGS sequence"/>
</dbReference>
<reference evidence="3" key="1">
    <citation type="journal article" date="2019" name="Int. J. Syst. Evol. Microbiol.">
        <title>The Global Catalogue of Microorganisms (GCM) 10K type strain sequencing project: providing services to taxonomists for standard genome sequencing and annotation.</title>
        <authorList>
            <consortium name="The Broad Institute Genomics Platform"/>
            <consortium name="The Broad Institute Genome Sequencing Center for Infectious Disease"/>
            <person name="Wu L."/>
            <person name="Ma J."/>
        </authorList>
    </citation>
    <scope>NUCLEOTIDE SEQUENCE [LARGE SCALE GENOMIC DNA]</scope>
    <source>
        <strain evidence="3">JCM 4816</strain>
    </source>
</reference>
<organism evidence="2 3">
    <name type="scientific">Streptacidiphilus monticola</name>
    <dbReference type="NCBI Taxonomy" id="2161674"/>
    <lineage>
        <taxon>Bacteria</taxon>
        <taxon>Bacillati</taxon>
        <taxon>Actinomycetota</taxon>
        <taxon>Actinomycetes</taxon>
        <taxon>Kitasatosporales</taxon>
        <taxon>Streptomycetaceae</taxon>
        <taxon>Streptacidiphilus</taxon>
    </lineage>
</organism>
<evidence type="ECO:0008006" key="4">
    <source>
        <dbReference type="Google" id="ProtNLM"/>
    </source>
</evidence>
<proteinExistence type="predicted"/>
<keyword evidence="1" id="KW-1133">Transmembrane helix</keyword>
<evidence type="ECO:0000256" key="1">
    <source>
        <dbReference type="SAM" id="Phobius"/>
    </source>
</evidence>
<dbReference type="SUPFAM" id="SSF81324">
    <property type="entry name" value="Voltage-gated potassium channels"/>
    <property type="match status" value="1"/>
</dbReference>
<comment type="caution">
    <text evidence="2">The sequence shown here is derived from an EMBL/GenBank/DDBJ whole genome shotgun (WGS) entry which is preliminary data.</text>
</comment>
<dbReference type="RefSeq" id="WP_380578472.1">
    <property type="nucleotide sequence ID" value="NZ_JBHSQJ010000002.1"/>
</dbReference>
<sequence length="226" mass="24623">MSHDVNHAPAWRRATEGEQRWAVTIGLLLVVGIQYALPAALTPSPHWLLPSLELVVLGALFVVNPHRRVAHPSPVPRVVGLVLAGTVSLANVWSVVALISGLLDGSLKLSAPHLLLSGGAVWLINVIAFSLLYWEYDRGGPAARARGERQHTDFLFPQMQAGDLVPPDWEPEFPDYFYLAFTNSTAFSPTDTLPLTRWAKLLMTLQSAVSMLTVALVVARAVNVLP</sequence>
<feature type="transmembrane region" description="Helical" evidence="1">
    <location>
        <begin position="47"/>
        <end position="66"/>
    </location>
</feature>
<keyword evidence="3" id="KW-1185">Reference proteome</keyword>
<name>A0ABW1FWV7_9ACTN</name>
<keyword evidence="1" id="KW-0472">Membrane</keyword>
<accession>A0ABW1FWV7</accession>
<feature type="transmembrane region" description="Helical" evidence="1">
    <location>
        <begin position="114"/>
        <end position="134"/>
    </location>
</feature>
<gene>
    <name evidence="2" type="ORF">ACFP3V_00665</name>
</gene>
<evidence type="ECO:0000313" key="3">
    <source>
        <dbReference type="Proteomes" id="UP001596174"/>
    </source>
</evidence>
<dbReference type="EMBL" id="JBHSQJ010000002">
    <property type="protein sequence ID" value="MFC5905737.1"/>
    <property type="molecule type" value="Genomic_DNA"/>
</dbReference>
<evidence type="ECO:0000313" key="2">
    <source>
        <dbReference type="EMBL" id="MFC5905737.1"/>
    </source>
</evidence>